<keyword evidence="7" id="KW-1185">Reference proteome</keyword>
<evidence type="ECO:0000256" key="2">
    <source>
        <dbReference type="ARBA" id="ARBA00022670"/>
    </source>
</evidence>
<evidence type="ECO:0000256" key="5">
    <source>
        <dbReference type="SAM" id="MobiDB-lite"/>
    </source>
</evidence>
<dbReference type="PANTHER" id="PTHR43806">
    <property type="entry name" value="PEPTIDASE S8"/>
    <property type="match status" value="1"/>
</dbReference>
<proteinExistence type="inferred from homology"/>
<protein>
    <recommendedName>
        <fullName evidence="8">Peptidase S8/S53 domain-containing protein</fullName>
    </recommendedName>
</protein>
<dbReference type="Gene3D" id="3.40.50.200">
    <property type="entry name" value="Peptidase S8/S53 domain"/>
    <property type="match status" value="1"/>
</dbReference>
<keyword evidence="3" id="KW-0378">Hydrolase</keyword>
<keyword evidence="2" id="KW-0645">Protease</keyword>
<evidence type="ECO:0008006" key="8">
    <source>
        <dbReference type="Google" id="ProtNLM"/>
    </source>
</evidence>
<dbReference type="PROSITE" id="PS00136">
    <property type="entry name" value="SUBTILASE_ASP"/>
    <property type="match status" value="1"/>
</dbReference>
<comment type="caution">
    <text evidence="6">The sequence shown here is derived from an EMBL/GenBank/DDBJ whole genome shotgun (WGS) entry which is preliminary data.</text>
</comment>
<gene>
    <name evidence="6" type="ORF">PRZ48_007022</name>
</gene>
<dbReference type="InterPro" id="IPR015500">
    <property type="entry name" value="Peptidase_S8_subtilisin-rel"/>
</dbReference>
<dbReference type="InterPro" id="IPR050131">
    <property type="entry name" value="Peptidase_S8_subtilisin-like"/>
</dbReference>
<dbReference type="InterPro" id="IPR036852">
    <property type="entry name" value="Peptidase_S8/S53_dom_sf"/>
</dbReference>
<feature type="region of interest" description="Disordered" evidence="5">
    <location>
        <begin position="1"/>
        <end position="20"/>
    </location>
</feature>
<accession>A0ABR0EI87</accession>
<feature type="region of interest" description="Disordered" evidence="5">
    <location>
        <begin position="230"/>
        <end position="252"/>
    </location>
</feature>
<dbReference type="Proteomes" id="UP001305779">
    <property type="component" value="Unassembled WGS sequence"/>
</dbReference>
<evidence type="ECO:0000313" key="7">
    <source>
        <dbReference type="Proteomes" id="UP001305779"/>
    </source>
</evidence>
<organism evidence="6 7">
    <name type="scientific">Zasmidium cellare</name>
    <name type="common">Wine cellar mold</name>
    <name type="synonym">Racodium cellare</name>
    <dbReference type="NCBI Taxonomy" id="395010"/>
    <lineage>
        <taxon>Eukaryota</taxon>
        <taxon>Fungi</taxon>
        <taxon>Dikarya</taxon>
        <taxon>Ascomycota</taxon>
        <taxon>Pezizomycotina</taxon>
        <taxon>Dothideomycetes</taxon>
        <taxon>Dothideomycetidae</taxon>
        <taxon>Mycosphaerellales</taxon>
        <taxon>Mycosphaerellaceae</taxon>
        <taxon>Zasmidium</taxon>
    </lineage>
</organism>
<evidence type="ECO:0000256" key="4">
    <source>
        <dbReference type="ARBA" id="ARBA00022825"/>
    </source>
</evidence>
<dbReference type="PRINTS" id="PR00723">
    <property type="entry name" value="SUBTILISIN"/>
</dbReference>
<evidence type="ECO:0000313" key="6">
    <source>
        <dbReference type="EMBL" id="KAK4501215.1"/>
    </source>
</evidence>
<dbReference type="EMBL" id="JAXOVC010000005">
    <property type="protein sequence ID" value="KAK4501215.1"/>
    <property type="molecule type" value="Genomic_DNA"/>
</dbReference>
<dbReference type="SUPFAM" id="SSF52743">
    <property type="entry name" value="Subtilisin-like"/>
    <property type="match status" value="1"/>
</dbReference>
<evidence type="ECO:0000256" key="3">
    <source>
        <dbReference type="ARBA" id="ARBA00022801"/>
    </source>
</evidence>
<sequence length="459" mass="49467">MNPSQATTIVIPPGIRPPGPPPPISIDPSASFQIEVTVRGCNAQGSSTTETTTGECTSASTAPNAACSAPTGTFVVYPDNDADDLSLNAIVNQLQTYVDNVSRIYTSNAEGLGVLFWRLNMTEAQADEMRGFMSVASVNLMLPCDRQCEDPTAAVLYDDDAIQQLQFVSWPLSRGHDIGAMNGRYYFDDSNGEGVPVYIVDTGVNRNHPVSLEFTKANSRIRFLHVGSDVGLKPGDPQPEDDSQTSSAGGVGYAQAHGTGMLSLIAGDTLGVAKSADIIAVRLPRRLAGGGGFRSDDFLEGLDQVRRDLGEESPATRAVVLLAIHYLPDAFIRKSLDGDWIQDPSTQRPFYDVQGWEANGTSGASAMIAGLAAYFLQLDKLGRLFNEDFSPVDSSPDGMKTFIVKSAWPRLTRYARFPGDPDGIFCAGIWNTYTFVEPCELDYGVVFIHAAADDTHHLH</sequence>
<evidence type="ECO:0000256" key="1">
    <source>
        <dbReference type="ARBA" id="ARBA00011073"/>
    </source>
</evidence>
<comment type="similarity">
    <text evidence="1">Belongs to the peptidase S8 family.</text>
</comment>
<dbReference type="PANTHER" id="PTHR43806:SF11">
    <property type="entry name" value="CEREVISIN-RELATED"/>
    <property type="match status" value="1"/>
</dbReference>
<dbReference type="InterPro" id="IPR023827">
    <property type="entry name" value="Peptidase_S8_Asp-AS"/>
</dbReference>
<keyword evidence="4" id="KW-0720">Serine protease</keyword>
<name>A0ABR0EI87_ZASCE</name>
<reference evidence="6 7" key="1">
    <citation type="journal article" date="2023" name="G3 (Bethesda)">
        <title>A chromosome-level genome assembly of Zasmidium syzygii isolated from banana leaves.</title>
        <authorList>
            <person name="van Westerhoven A.C."/>
            <person name="Mehrabi R."/>
            <person name="Talebi R."/>
            <person name="Steentjes M.B.F."/>
            <person name="Corcolon B."/>
            <person name="Chong P.A."/>
            <person name="Kema G.H.J."/>
            <person name="Seidl M.F."/>
        </authorList>
    </citation>
    <scope>NUCLEOTIDE SEQUENCE [LARGE SCALE GENOMIC DNA]</scope>
    <source>
        <strain evidence="6 7">P124</strain>
    </source>
</reference>